<dbReference type="SMART" id="SM01131">
    <property type="entry name" value="DHHA2"/>
    <property type="match status" value="1"/>
</dbReference>
<dbReference type="Gene3D" id="3.90.1640.10">
    <property type="entry name" value="inorganic pyrophosphatase (n-terminal core)"/>
    <property type="match status" value="1"/>
</dbReference>
<accession>A0AAN8RU54</accession>
<dbReference type="GO" id="GO:0005737">
    <property type="term" value="C:cytoplasm"/>
    <property type="evidence" value="ECO:0007669"/>
    <property type="project" value="InterPro"/>
</dbReference>
<dbReference type="Proteomes" id="UP001359485">
    <property type="component" value="Unassembled WGS sequence"/>
</dbReference>
<dbReference type="EMBL" id="JAWJWE010000038">
    <property type="protein sequence ID" value="KAK6623209.1"/>
    <property type="molecule type" value="Genomic_DNA"/>
</dbReference>
<evidence type="ECO:0000313" key="5">
    <source>
        <dbReference type="Proteomes" id="UP001359485"/>
    </source>
</evidence>
<comment type="caution">
    <text evidence="3">The sequence shown here is derived from an EMBL/GenBank/DDBJ whole genome shotgun (WGS) entry which is preliminary data.</text>
</comment>
<evidence type="ECO:0000256" key="1">
    <source>
        <dbReference type="ARBA" id="ARBA00010331"/>
    </source>
</evidence>
<evidence type="ECO:0000313" key="3">
    <source>
        <dbReference type="EMBL" id="KAK6623209.1"/>
    </source>
</evidence>
<dbReference type="PANTHER" id="PTHR12112:SF39">
    <property type="entry name" value="EG:152A3.5 PROTEIN (FBGN0003116_PN PROTEIN)"/>
    <property type="match status" value="1"/>
</dbReference>
<dbReference type="Pfam" id="PF02833">
    <property type="entry name" value="DHHA2"/>
    <property type="match status" value="1"/>
</dbReference>
<dbReference type="InterPro" id="IPR038763">
    <property type="entry name" value="DHH_sf"/>
</dbReference>
<protein>
    <recommendedName>
        <fullName evidence="2">DHHA2 domain-containing protein</fullName>
    </recommendedName>
</protein>
<proteinExistence type="inferred from homology"/>
<comment type="similarity">
    <text evidence="1">Belongs to the PPase class C family. Prune subfamily.</text>
</comment>
<dbReference type="EMBL" id="JAWJWF010000005">
    <property type="protein sequence ID" value="KAK6631924.1"/>
    <property type="molecule type" value="Genomic_DNA"/>
</dbReference>
<organism evidence="3 6">
    <name type="scientific">Polyplax serrata</name>
    <name type="common">Common mouse louse</name>
    <dbReference type="NCBI Taxonomy" id="468196"/>
    <lineage>
        <taxon>Eukaryota</taxon>
        <taxon>Metazoa</taxon>
        <taxon>Ecdysozoa</taxon>
        <taxon>Arthropoda</taxon>
        <taxon>Hexapoda</taxon>
        <taxon>Insecta</taxon>
        <taxon>Pterygota</taxon>
        <taxon>Neoptera</taxon>
        <taxon>Paraneoptera</taxon>
        <taxon>Psocodea</taxon>
        <taxon>Troctomorpha</taxon>
        <taxon>Phthiraptera</taxon>
        <taxon>Anoplura</taxon>
        <taxon>Polyplacidae</taxon>
        <taxon>Polyplax</taxon>
    </lineage>
</organism>
<dbReference type="AlphaFoldDB" id="A0AAN8RU54"/>
<keyword evidence="5" id="KW-1185">Reference proteome</keyword>
<dbReference type="InterPro" id="IPR004097">
    <property type="entry name" value="DHHA2"/>
</dbReference>
<dbReference type="PANTHER" id="PTHR12112">
    <property type="entry name" value="BNIP - RELATED"/>
    <property type="match status" value="1"/>
</dbReference>
<dbReference type="InterPro" id="IPR038222">
    <property type="entry name" value="DHHA2_dom_sf"/>
</dbReference>
<dbReference type="SUPFAM" id="SSF64182">
    <property type="entry name" value="DHH phosphoesterases"/>
    <property type="match status" value="1"/>
</dbReference>
<evidence type="ECO:0000313" key="6">
    <source>
        <dbReference type="Proteomes" id="UP001372834"/>
    </source>
</evidence>
<evidence type="ECO:0000313" key="4">
    <source>
        <dbReference type="EMBL" id="KAK6631924.1"/>
    </source>
</evidence>
<sequence>MNKYLQECQKVYRNILNNPSYYEKVKIILGNESCDLDSAISALVYGYIVYHENKQKGLRNYEVLPLLNVSHEDLPVKTEVTFYLKLHAICLDNILTKVNKDNFSLTKLYRAGVLDLTLVDHQVLGPGDEELAPCVTEIIDHRPRASNLESSNAEVTVEQVGSCCTLIAKKILQRSPHLLTFQICHLLYGPILLDTFNFSAEAGKTTESDKHVISMLEKKISVDRNRLFQDLIYAKTQVAGLTEAQILSKDLKIIGGIPVCGLPMLVQDFINRPNIEDLLLNFLRSKNYSPVMMMMGVKITEDVVDKDLAVVSTQASLSEKVIQALIQFDNPSLGLKEIKDHKLKYVRLFSQSNVRMSRKQISPIIQKVDTSVIQEEQKASKTVENKN</sequence>
<dbReference type="Proteomes" id="UP001372834">
    <property type="component" value="Unassembled WGS sequence"/>
</dbReference>
<dbReference type="Gene3D" id="3.10.310.20">
    <property type="entry name" value="DHHA2 domain"/>
    <property type="match status" value="1"/>
</dbReference>
<reference evidence="3 6" key="1">
    <citation type="submission" date="2023-10" db="EMBL/GenBank/DDBJ databases">
        <title>Genomes of two closely related lineages of the louse Polyplax serrata with different host specificities.</title>
        <authorList>
            <person name="Martinu J."/>
            <person name="Tarabai H."/>
            <person name="Stefka J."/>
            <person name="Hypsa V."/>
        </authorList>
    </citation>
    <scope>NUCLEOTIDE SEQUENCE [LARGE SCALE GENOMIC DNA]</scope>
    <source>
        <strain evidence="4">98ZLc_SE</strain>
        <strain evidence="3">HR10_N</strain>
    </source>
</reference>
<name>A0AAN8RU54_POLSC</name>
<gene>
    <name evidence="3" type="ORF">RUM43_009061</name>
    <name evidence="4" type="ORF">RUM44_006954</name>
</gene>
<dbReference type="GO" id="GO:0004309">
    <property type="term" value="F:exopolyphosphatase activity"/>
    <property type="evidence" value="ECO:0007669"/>
    <property type="project" value="TreeGrafter"/>
</dbReference>
<feature type="domain" description="DHHA2" evidence="2">
    <location>
        <begin position="228"/>
        <end position="369"/>
    </location>
</feature>
<evidence type="ECO:0000259" key="2">
    <source>
        <dbReference type="SMART" id="SM01131"/>
    </source>
</evidence>